<comment type="caution">
    <text evidence="2">The sequence shown here is derived from an EMBL/GenBank/DDBJ whole genome shotgun (WGS) entry which is preliminary data.</text>
</comment>
<dbReference type="Proteomes" id="UP001595975">
    <property type="component" value="Unassembled WGS sequence"/>
</dbReference>
<reference evidence="3" key="1">
    <citation type="journal article" date="2019" name="Int. J. Syst. Evol. Microbiol.">
        <title>The Global Catalogue of Microorganisms (GCM) 10K type strain sequencing project: providing services to taxonomists for standard genome sequencing and annotation.</title>
        <authorList>
            <consortium name="The Broad Institute Genomics Platform"/>
            <consortium name="The Broad Institute Genome Sequencing Center for Infectious Disease"/>
            <person name="Wu L."/>
            <person name="Ma J."/>
        </authorList>
    </citation>
    <scope>NUCLEOTIDE SEQUENCE [LARGE SCALE GENOMIC DNA]</scope>
    <source>
        <strain evidence="3">CGMCC 4.1437</strain>
    </source>
</reference>
<keyword evidence="3" id="KW-1185">Reference proteome</keyword>
<evidence type="ECO:0000256" key="1">
    <source>
        <dbReference type="SAM" id="SignalP"/>
    </source>
</evidence>
<proteinExistence type="predicted"/>
<dbReference type="EMBL" id="JBHSOF010000011">
    <property type="protein sequence ID" value="MFC5663701.1"/>
    <property type="molecule type" value="Genomic_DNA"/>
</dbReference>
<sequence>MNSIAFLARRLSPAAGALLAAAVLAGPAAVTAATHAGATVTHGLGLTATVDAQGGTIALAMNNGWD</sequence>
<feature type="signal peptide" evidence="1">
    <location>
        <begin position="1"/>
        <end position="32"/>
    </location>
</feature>
<gene>
    <name evidence="2" type="ORF">ACFP3U_11985</name>
</gene>
<evidence type="ECO:0000313" key="2">
    <source>
        <dbReference type="EMBL" id="MFC5663701.1"/>
    </source>
</evidence>
<organism evidence="2 3">
    <name type="scientific">Kitasatospora misakiensis</name>
    <dbReference type="NCBI Taxonomy" id="67330"/>
    <lineage>
        <taxon>Bacteria</taxon>
        <taxon>Bacillati</taxon>
        <taxon>Actinomycetota</taxon>
        <taxon>Actinomycetes</taxon>
        <taxon>Kitasatosporales</taxon>
        <taxon>Streptomycetaceae</taxon>
        <taxon>Kitasatospora</taxon>
    </lineage>
</organism>
<protein>
    <submittedName>
        <fullName evidence="2">Uncharacterized protein</fullName>
    </submittedName>
</protein>
<accession>A0ABW0X3I1</accession>
<evidence type="ECO:0000313" key="3">
    <source>
        <dbReference type="Proteomes" id="UP001595975"/>
    </source>
</evidence>
<feature type="chain" id="PRO_5046518413" evidence="1">
    <location>
        <begin position="33"/>
        <end position="66"/>
    </location>
</feature>
<name>A0ABW0X3I1_9ACTN</name>
<keyword evidence="1" id="KW-0732">Signal</keyword>
<dbReference type="RefSeq" id="WP_380225370.1">
    <property type="nucleotide sequence ID" value="NZ_JBHSOF010000011.1"/>
</dbReference>